<dbReference type="PANTHER" id="PTHR19143:SF464">
    <property type="entry name" value="FICOLIN-LIKE ISOFORM X1"/>
    <property type="match status" value="1"/>
</dbReference>
<proteinExistence type="predicted"/>
<evidence type="ECO:0000259" key="3">
    <source>
        <dbReference type="PROSITE" id="PS51406"/>
    </source>
</evidence>
<dbReference type="InterPro" id="IPR036056">
    <property type="entry name" value="Fibrinogen-like_C"/>
</dbReference>
<organism evidence="4 5">
    <name type="scientific">Ranitomeya imitator</name>
    <name type="common">mimic poison frog</name>
    <dbReference type="NCBI Taxonomy" id="111125"/>
    <lineage>
        <taxon>Eukaryota</taxon>
        <taxon>Metazoa</taxon>
        <taxon>Chordata</taxon>
        <taxon>Craniata</taxon>
        <taxon>Vertebrata</taxon>
        <taxon>Euteleostomi</taxon>
        <taxon>Amphibia</taxon>
        <taxon>Batrachia</taxon>
        <taxon>Anura</taxon>
        <taxon>Neobatrachia</taxon>
        <taxon>Hyloidea</taxon>
        <taxon>Dendrobatidae</taxon>
        <taxon>Dendrobatinae</taxon>
        <taxon>Ranitomeya</taxon>
    </lineage>
</organism>
<dbReference type="SMART" id="SM00186">
    <property type="entry name" value="FBG"/>
    <property type="match status" value="1"/>
</dbReference>
<dbReference type="Gene3D" id="3.90.215.10">
    <property type="entry name" value="Gamma Fibrinogen, chain A, domain 1"/>
    <property type="match status" value="1"/>
</dbReference>
<evidence type="ECO:0000256" key="1">
    <source>
        <dbReference type="ARBA" id="ARBA00023157"/>
    </source>
</evidence>
<reference evidence="4" key="1">
    <citation type="submission" date="2023-07" db="EMBL/GenBank/DDBJ databases">
        <authorList>
            <person name="Stuckert A."/>
        </authorList>
    </citation>
    <scope>NUCLEOTIDE SEQUENCE</scope>
</reference>
<dbReference type="InterPro" id="IPR002181">
    <property type="entry name" value="Fibrinogen_a/b/g_C_dom"/>
</dbReference>
<keyword evidence="1" id="KW-1015">Disulfide bond</keyword>
<dbReference type="PANTHER" id="PTHR19143">
    <property type="entry name" value="FIBRINOGEN/TENASCIN/ANGIOPOEITIN"/>
    <property type="match status" value="1"/>
</dbReference>
<dbReference type="PROSITE" id="PS00514">
    <property type="entry name" value="FIBRINOGEN_C_1"/>
    <property type="match status" value="1"/>
</dbReference>
<sequence>MRTDSKSRMGELGSIDSTKIGNPGPHGKKQETEDYPARKVDHPLGYLINQVDHPMGYLINQVDHPMGYLINQVDHPLGYLINQVDHPMGYLINQVDHPLGYLINQVDHPLGYLINQVDHPLGYLINQVDHPLGYLINQVDHPLGYLINQSLQSASRQKILFFYTKCTMKWRKGDQGAPGGKGDIGLSGEKGNRGEKAAEYQGAKNCKELRERGVVFSGWYTIYPDDMQPLMVLCDMVTDGGGWIVFQRRVDGSIDFYQDWETYKRGFGNQLTEFWLGNENIHRLTSGGNFQLRVDLEDFDNNRTYATYSDFSINGEGDFYRLKLGKFIAGTAGDSLGIHKDDAFSTKDKNNDKTKEGFIPCAEHYKGAWWFISCLDSHLNGQYLRGEHTKIGGVIWFAFRGLKYSLKFTEMKFRSVQK</sequence>
<dbReference type="PROSITE" id="PS51406">
    <property type="entry name" value="FIBRINOGEN_C_2"/>
    <property type="match status" value="1"/>
</dbReference>
<feature type="region of interest" description="Disordered" evidence="2">
    <location>
        <begin position="1"/>
        <end position="36"/>
    </location>
</feature>
<dbReference type="EMBL" id="CAUEEQ010027184">
    <property type="protein sequence ID" value="CAJ0947744.1"/>
    <property type="molecule type" value="Genomic_DNA"/>
</dbReference>
<dbReference type="NCBIfam" id="NF040941">
    <property type="entry name" value="GGGWT_bact"/>
    <property type="match status" value="1"/>
</dbReference>
<evidence type="ECO:0000256" key="2">
    <source>
        <dbReference type="SAM" id="MobiDB-lite"/>
    </source>
</evidence>
<evidence type="ECO:0000313" key="5">
    <source>
        <dbReference type="Proteomes" id="UP001176940"/>
    </source>
</evidence>
<name>A0ABN9LQ42_9NEOB</name>
<dbReference type="InterPro" id="IPR020837">
    <property type="entry name" value="Fibrinogen_CS"/>
</dbReference>
<gene>
    <name evidence="4" type="ORF">RIMI_LOCUS11809321</name>
</gene>
<dbReference type="InterPro" id="IPR014716">
    <property type="entry name" value="Fibrinogen_a/b/g_C_1"/>
</dbReference>
<dbReference type="Proteomes" id="UP001176940">
    <property type="component" value="Unassembled WGS sequence"/>
</dbReference>
<keyword evidence="5" id="KW-1185">Reference proteome</keyword>
<accession>A0ABN9LQ42</accession>
<comment type="caution">
    <text evidence="4">The sequence shown here is derived from an EMBL/GenBank/DDBJ whole genome shotgun (WGS) entry which is preliminary data.</text>
</comment>
<evidence type="ECO:0000313" key="4">
    <source>
        <dbReference type="EMBL" id="CAJ0947744.1"/>
    </source>
</evidence>
<feature type="domain" description="Fibrinogen C-terminal" evidence="3">
    <location>
        <begin position="197"/>
        <end position="417"/>
    </location>
</feature>
<dbReference type="InterPro" id="IPR050373">
    <property type="entry name" value="Fibrinogen_C-term_domain"/>
</dbReference>
<dbReference type="Pfam" id="PF00147">
    <property type="entry name" value="Fibrinogen_C"/>
    <property type="match status" value="1"/>
</dbReference>
<dbReference type="CDD" id="cd00087">
    <property type="entry name" value="FReD"/>
    <property type="match status" value="1"/>
</dbReference>
<protein>
    <recommendedName>
        <fullName evidence="3">Fibrinogen C-terminal domain-containing protein</fullName>
    </recommendedName>
</protein>
<dbReference type="SUPFAM" id="SSF56496">
    <property type="entry name" value="Fibrinogen C-terminal domain-like"/>
    <property type="match status" value="1"/>
</dbReference>